<proteinExistence type="predicted"/>
<dbReference type="AlphaFoldDB" id="A0AA89I1X5"/>
<evidence type="ECO:0000313" key="1">
    <source>
        <dbReference type="EMBL" id="KRM24141.1"/>
    </source>
</evidence>
<gene>
    <name evidence="1" type="ORF">FC90_GL000617</name>
</gene>
<organism evidence="1 2">
    <name type="scientific">Latilactobacillus graminis DSM 20719</name>
    <dbReference type="NCBI Taxonomy" id="1423752"/>
    <lineage>
        <taxon>Bacteria</taxon>
        <taxon>Bacillati</taxon>
        <taxon>Bacillota</taxon>
        <taxon>Bacilli</taxon>
        <taxon>Lactobacillales</taxon>
        <taxon>Lactobacillaceae</taxon>
        <taxon>Latilactobacillus</taxon>
    </lineage>
</organism>
<evidence type="ECO:0000313" key="2">
    <source>
        <dbReference type="Proteomes" id="UP000050823"/>
    </source>
</evidence>
<protein>
    <submittedName>
        <fullName evidence="1">Uncharacterized protein</fullName>
    </submittedName>
</protein>
<sequence length="183" mass="20727">MGVNQMANENDQAYARKLAQIEANENLTILLSMNQVNDEKVKQYIVYTDYRENGQQESTNSIFVYTPYANVDRFGHSMVDFQAQLLFETNKWKKEMHITVLETLGAASRLAVYDFQNLGLAQLAVKAFCNLANKLEIETIDGNISTFDSDDFKKVAHILEKYGFEVQTDASQSSGAFIKTKKA</sequence>
<accession>A0AA89I1X5</accession>
<reference evidence="1 2" key="1">
    <citation type="journal article" date="2015" name="Genome Announc.">
        <title>Expanding the biotechnology potential of lactobacilli through comparative genomics of 213 strains and associated genera.</title>
        <authorList>
            <person name="Sun Z."/>
            <person name="Harris H.M."/>
            <person name="McCann A."/>
            <person name="Guo C."/>
            <person name="Argimon S."/>
            <person name="Zhang W."/>
            <person name="Yang X."/>
            <person name="Jeffery I.B."/>
            <person name="Cooney J.C."/>
            <person name="Kagawa T.F."/>
            <person name="Liu W."/>
            <person name="Song Y."/>
            <person name="Salvetti E."/>
            <person name="Wrobel A."/>
            <person name="Rasinkangas P."/>
            <person name="Parkhill J."/>
            <person name="Rea M.C."/>
            <person name="O'Sullivan O."/>
            <person name="Ritari J."/>
            <person name="Douillard F.P."/>
            <person name="Paul Ross R."/>
            <person name="Yang R."/>
            <person name="Briner A.E."/>
            <person name="Felis G.E."/>
            <person name="de Vos W.M."/>
            <person name="Barrangou R."/>
            <person name="Klaenhammer T.R."/>
            <person name="Caufield P.W."/>
            <person name="Cui Y."/>
            <person name="Zhang H."/>
            <person name="O'Toole P.W."/>
        </authorList>
    </citation>
    <scope>NUCLEOTIDE SEQUENCE [LARGE SCALE GENOMIC DNA]</scope>
    <source>
        <strain evidence="1 2">DSM 20719</strain>
    </source>
</reference>
<dbReference type="Proteomes" id="UP000050823">
    <property type="component" value="Unassembled WGS sequence"/>
</dbReference>
<name>A0AA89I1X5_9LACO</name>
<dbReference type="EMBL" id="AYZB01000003">
    <property type="protein sequence ID" value="KRM24141.1"/>
    <property type="molecule type" value="Genomic_DNA"/>
</dbReference>
<comment type="caution">
    <text evidence="1">The sequence shown here is derived from an EMBL/GenBank/DDBJ whole genome shotgun (WGS) entry which is preliminary data.</text>
</comment>